<feature type="region of interest" description="Disordered" evidence="1">
    <location>
        <begin position="593"/>
        <end position="635"/>
    </location>
</feature>
<gene>
    <name evidence="3" type="ORF">AYO20_00542</name>
</gene>
<dbReference type="Gene3D" id="3.40.50.300">
    <property type="entry name" value="P-loop containing nucleotide triphosphate hydrolases"/>
    <property type="match status" value="1"/>
</dbReference>
<name>A0A178DFK9_9EURO</name>
<dbReference type="PROSITE" id="PS50181">
    <property type="entry name" value="FBOX"/>
    <property type="match status" value="1"/>
</dbReference>
<organism evidence="3 4">
    <name type="scientific">Fonsecaea nubica</name>
    <dbReference type="NCBI Taxonomy" id="856822"/>
    <lineage>
        <taxon>Eukaryota</taxon>
        <taxon>Fungi</taxon>
        <taxon>Dikarya</taxon>
        <taxon>Ascomycota</taxon>
        <taxon>Pezizomycotina</taxon>
        <taxon>Eurotiomycetes</taxon>
        <taxon>Chaetothyriomycetidae</taxon>
        <taxon>Chaetothyriales</taxon>
        <taxon>Herpotrichiellaceae</taxon>
        <taxon>Fonsecaea</taxon>
    </lineage>
</organism>
<comment type="caution">
    <text evidence="3">The sequence shown here is derived from an EMBL/GenBank/DDBJ whole genome shotgun (WGS) entry which is preliminary data.</text>
</comment>
<dbReference type="RefSeq" id="XP_022505136.1">
    <property type="nucleotide sequence ID" value="XM_022638853.1"/>
</dbReference>
<accession>A0A178DFK9</accession>
<dbReference type="InterPro" id="IPR027417">
    <property type="entry name" value="P-loop_NTPase"/>
</dbReference>
<reference evidence="3 4" key="1">
    <citation type="submission" date="2016-03" db="EMBL/GenBank/DDBJ databases">
        <title>The draft genome sequence of Fonsecaea nubica causative agent of cutaneous subcutaneous infection in human host.</title>
        <authorList>
            <person name="Costa F."/>
            <person name="Sybren D.H."/>
            <person name="Raittz R.T."/>
            <person name="Weiss V.A."/>
            <person name="Leao A.C."/>
            <person name="Gomes R."/>
            <person name="De Souza E.M."/>
            <person name="Pedrosa F.O."/>
            <person name="Steffens M.B."/>
            <person name="Bombassaro A."/>
            <person name="Tadra-Sfeir M.Z."/>
            <person name="Moreno L.F."/>
            <person name="Najafzadeh M.J."/>
            <person name="Felipe M.S."/>
            <person name="Teixeira M."/>
            <person name="Sun J."/>
            <person name="Xi L."/>
            <person name="Castro M.A."/>
            <person name="Vicente V.A."/>
        </authorList>
    </citation>
    <scope>NUCLEOTIDE SEQUENCE [LARGE SCALE GENOMIC DNA]</scope>
    <source>
        <strain evidence="3 4">CBS 269.64</strain>
    </source>
</reference>
<dbReference type="OrthoDB" id="2316594at2759"/>
<dbReference type="AlphaFoldDB" id="A0A178DFK9"/>
<dbReference type="InterPro" id="IPR001810">
    <property type="entry name" value="F-box_dom"/>
</dbReference>
<proteinExistence type="predicted"/>
<feature type="domain" description="F-box" evidence="2">
    <location>
        <begin position="751"/>
        <end position="799"/>
    </location>
</feature>
<protein>
    <recommendedName>
        <fullName evidence="2">F-box domain-containing protein</fullName>
    </recommendedName>
</protein>
<dbReference type="SUPFAM" id="SSF81383">
    <property type="entry name" value="F-box domain"/>
    <property type="match status" value="1"/>
</dbReference>
<evidence type="ECO:0000313" key="4">
    <source>
        <dbReference type="Proteomes" id="UP000185904"/>
    </source>
</evidence>
<dbReference type="Proteomes" id="UP000185904">
    <property type="component" value="Unassembled WGS sequence"/>
</dbReference>
<dbReference type="GeneID" id="34583969"/>
<feature type="region of interest" description="Disordered" evidence="1">
    <location>
        <begin position="20"/>
        <end position="41"/>
    </location>
</feature>
<dbReference type="EMBL" id="LVCJ01000002">
    <property type="protein sequence ID" value="OAL40124.1"/>
    <property type="molecule type" value="Genomic_DNA"/>
</dbReference>
<evidence type="ECO:0000256" key="1">
    <source>
        <dbReference type="SAM" id="MobiDB-lite"/>
    </source>
</evidence>
<sequence>MPSSVEEGEIGFVVDESRAMSISSSEDSDDHHPSGASLSNLQRFPNPFSVSAFGAMLQPLDTSFPTQPEPAFHYTTFQTAEEEGAARNRGYFQLMQGLPQSASDGHLHTQAEEIKTTPLFSNDVQKALRGGIMGVVAPNHTPFPQYGLLGMREETYNSSLPEASKTVSPEDNLIFANMNAPWSAFICGSQGAGKSHSLSCLLENSLLASSTAGENPRPLAGLVFHYDKFTSSESTQLCEAAYLCSSGIPVRVLVSPSNVHAMHKLYKNLPGLPRDAPRPDVIPLYFQENQLNVTRLMTLMAVDDKDKVPLYMEVLFKVLRDMTTEKKGAGSFDYLDFKARLSGKGFNSTQNGPLRLRLEVLESFLAHKVQTAESAARLRDMFMSAPGTLTVVDLSCPFVNENDACALFTICLSIFMENRADCGRVIALDEAHKFLTRSGEAEKLTDELTSIVRQQRHLASRIIVSTQEPTLAPRLVDLCNVCIVHRFSSPAWFEMLRDHLAGASRHKGYNNAHLFETIVGLQTGEALIFCPAAVFDVYNGNVHTLKDAFIRARIRNRVTADGGRSILASDEMQYSCIGEMLTHELIRPFAAQMAGSGPQSAKQPGKQLSKAERRAVKAGRVMKSQPVPSQSQNLRRGLTHGQGRYELRSAHVPTQEPRLGIVQSSSESSAQSPVSSAILAGDVGDVFADAPEFIPLDPGIDPSSIPSRDILRVHVSNAVSESLGRNPSTIGFAEGTVVTADTAEQQDHYDHNPLLDLPDELVLTVASFLDQESQLLLSLSCGRLRFLLNSHLDMALRDDRATKVRFLKLLELDHPEYLTCRSCGLLYLWRKMEFFQYDCPRANHHLLADTLVSCDQFIQAGDNKDVRVTRGVVDLILRAYEHGPSHGLPVSFLNMSGHDHDGVSRTNEARLVNGQLILASRMEVEAESGLEVEVMRRLSLPNMCLHLCTTIGVIDKVWQTLEQAVASMIVGSEKSEVFKCPFCETDHQVHVKKTAGNRARIVLNVWRNYGRRYGNRLSTE</sequence>
<dbReference type="SUPFAM" id="SSF52540">
    <property type="entry name" value="P-loop containing nucleoside triphosphate hydrolases"/>
    <property type="match status" value="1"/>
</dbReference>
<keyword evidence="4" id="KW-1185">Reference proteome</keyword>
<evidence type="ECO:0000259" key="2">
    <source>
        <dbReference type="PROSITE" id="PS50181"/>
    </source>
</evidence>
<evidence type="ECO:0000313" key="3">
    <source>
        <dbReference type="EMBL" id="OAL40124.1"/>
    </source>
</evidence>
<dbReference type="InterPro" id="IPR036047">
    <property type="entry name" value="F-box-like_dom_sf"/>
</dbReference>